<name>K0Q3Y7_9HYPH</name>
<dbReference type="eggNOG" id="COG4584">
    <property type="taxonomic scope" value="Bacteria"/>
</dbReference>
<accession>K0Q3Y7</accession>
<dbReference type="EMBL" id="CANI01000054">
    <property type="protein sequence ID" value="CCM79685.1"/>
    <property type="molecule type" value="Genomic_DNA"/>
</dbReference>
<protein>
    <recommendedName>
        <fullName evidence="1">HTH IS408-type domain-containing protein</fullName>
    </recommendedName>
</protein>
<feature type="domain" description="HTH IS408-type" evidence="1">
    <location>
        <begin position="6"/>
        <end position="88"/>
    </location>
</feature>
<dbReference type="STRING" id="1211777.BN77_p30117"/>
<gene>
    <name evidence="2" type="ORF">BN77_p30117</name>
</gene>
<organism evidence="2 3">
    <name type="scientific">Rhizobium mesoamericanum STM3625</name>
    <dbReference type="NCBI Taxonomy" id="1211777"/>
    <lineage>
        <taxon>Bacteria</taxon>
        <taxon>Pseudomonadati</taxon>
        <taxon>Pseudomonadota</taxon>
        <taxon>Alphaproteobacteria</taxon>
        <taxon>Hyphomicrobiales</taxon>
        <taxon>Rhizobiaceae</taxon>
        <taxon>Rhizobium/Agrobacterium group</taxon>
        <taxon>Rhizobium</taxon>
    </lineage>
</organism>
<sequence>MEMRRVREILRYRFEQGLGHKSIAVRVGAAPSTVRETLRRAAVAGITWPLGDDVSDAVLEAALYKAAGTKTGHRRAPEPDWAQVHRELKRKHMTLQILWDEYISRYPDGYRYSRYCDLYRGWAIKLPVTMRQDHMAGDKLFVDLCRRHGHGDCRSIIRQDTTGSSVCGSSGCIEPFICTCPLERDASRLD</sequence>
<keyword evidence="3" id="KW-1185">Reference proteome</keyword>
<comment type="caution">
    <text evidence="2">The sequence shown here is derived from an EMBL/GenBank/DDBJ whole genome shotgun (WGS) entry which is preliminary data.</text>
</comment>
<reference evidence="2 3" key="1">
    <citation type="journal article" date="2013" name="Genome Announc.">
        <title>Draft Genome Sequence of Rhizobium mesoamericanum STM3625, a Nitrogen-Fixing Symbiont of Mimosa pudica Isolated in French Guiana (South America).</title>
        <authorList>
            <person name="Moulin L."/>
            <person name="Mornico D."/>
            <person name="Melkonian R."/>
            <person name="Klonowska A."/>
        </authorList>
    </citation>
    <scope>NUCLEOTIDE SEQUENCE [LARGE SCALE GENOMIC DNA]</scope>
    <source>
        <strain evidence="2 3">STM3625</strain>
    </source>
</reference>
<evidence type="ECO:0000313" key="2">
    <source>
        <dbReference type="EMBL" id="CCM79685.1"/>
    </source>
</evidence>
<dbReference type="InterPro" id="IPR017895">
    <property type="entry name" value="HTH_IS408/IS1162_type"/>
</dbReference>
<proteinExistence type="predicted"/>
<dbReference type="AlphaFoldDB" id="K0Q3Y7"/>
<dbReference type="HOGENOM" id="CLU_020626_8_1_5"/>
<evidence type="ECO:0000259" key="1">
    <source>
        <dbReference type="PROSITE" id="PS50532"/>
    </source>
</evidence>
<dbReference type="Proteomes" id="UP000009319">
    <property type="component" value="Unassembled WGS sequence"/>
</dbReference>
<evidence type="ECO:0000313" key="3">
    <source>
        <dbReference type="Proteomes" id="UP000009319"/>
    </source>
</evidence>
<dbReference type="PROSITE" id="PS50532">
    <property type="entry name" value="HTH_IS408"/>
    <property type="match status" value="1"/>
</dbReference>